<comment type="caution">
    <text evidence="1">The sequence shown here is derived from an EMBL/GenBank/DDBJ whole genome shotgun (WGS) entry which is preliminary data.</text>
</comment>
<dbReference type="EMBL" id="BARS01039351">
    <property type="protein sequence ID" value="GAG17928.1"/>
    <property type="molecule type" value="Genomic_DNA"/>
</dbReference>
<dbReference type="InterPro" id="IPR012334">
    <property type="entry name" value="Pectin_lyas_fold"/>
</dbReference>
<dbReference type="AlphaFoldDB" id="X0VZS5"/>
<organism evidence="1">
    <name type="scientific">marine sediment metagenome</name>
    <dbReference type="NCBI Taxonomy" id="412755"/>
    <lineage>
        <taxon>unclassified sequences</taxon>
        <taxon>metagenomes</taxon>
        <taxon>ecological metagenomes</taxon>
    </lineage>
</organism>
<feature type="non-terminal residue" evidence="1">
    <location>
        <position position="255"/>
    </location>
</feature>
<evidence type="ECO:0008006" key="2">
    <source>
        <dbReference type="Google" id="ProtNLM"/>
    </source>
</evidence>
<gene>
    <name evidence="1" type="ORF">S01H1_60099</name>
</gene>
<proteinExistence type="predicted"/>
<accession>X0VZS5</accession>
<dbReference type="Gene3D" id="2.160.20.10">
    <property type="entry name" value="Single-stranded right-handed beta-helix, Pectin lyase-like"/>
    <property type="match status" value="1"/>
</dbReference>
<feature type="non-terminal residue" evidence="1">
    <location>
        <position position="1"/>
    </location>
</feature>
<dbReference type="InterPro" id="IPR011050">
    <property type="entry name" value="Pectin_lyase_fold/virulence"/>
</dbReference>
<evidence type="ECO:0000313" key="1">
    <source>
        <dbReference type="EMBL" id="GAG17928.1"/>
    </source>
</evidence>
<reference evidence="1" key="1">
    <citation type="journal article" date="2014" name="Front. Microbiol.">
        <title>High frequency of phylogenetically diverse reductive dehalogenase-homologous genes in deep subseafloor sedimentary metagenomes.</title>
        <authorList>
            <person name="Kawai M."/>
            <person name="Futagami T."/>
            <person name="Toyoda A."/>
            <person name="Takaki Y."/>
            <person name="Nishi S."/>
            <person name="Hori S."/>
            <person name="Arai W."/>
            <person name="Tsubouchi T."/>
            <person name="Morono Y."/>
            <person name="Uchiyama I."/>
            <person name="Ito T."/>
            <person name="Fujiyama A."/>
            <person name="Inagaki F."/>
            <person name="Takami H."/>
        </authorList>
    </citation>
    <scope>NUCLEOTIDE SEQUENCE</scope>
    <source>
        <strain evidence="1">Expedition CK06-06</strain>
    </source>
</reference>
<sequence>EIGAGAKTLLIDVSTESVIANLEVPETLELYPIRTGLITVDNCILTINRLSKSVGPHKIFNCINGGTVVFGAGAAKEVDPESWGNNTIPGTTDMTAEIQAAIDSIKSNGGKISLLASNYLISSKLDLDTTGLLTIEGQSHSGGTAAAALGGTVITNSNDDDAIYIQSLQKVIIKNIDIFDSIGAGRTEGAGIHAVRDGNTVVHLENVKVHGHWDGFRIERPAVSTISHCTADVNLNHGFFIESHTSGVGSFANTG</sequence>
<protein>
    <recommendedName>
        <fullName evidence="2">Right handed beta helix domain-containing protein</fullName>
    </recommendedName>
</protein>
<dbReference type="SUPFAM" id="SSF51126">
    <property type="entry name" value="Pectin lyase-like"/>
    <property type="match status" value="1"/>
</dbReference>
<name>X0VZS5_9ZZZZ</name>